<accession>A0A067TE16</accession>
<feature type="domain" description="Origin recognition complex subunit 3 winged helix C-terminal" evidence="8">
    <location>
        <begin position="562"/>
        <end position="698"/>
    </location>
</feature>
<evidence type="ECO:0000313" key="10">
    <source>
        <dbReference type="Proteomes" id="UP000027222"/>
    </source>
</evidence>
<dbReference type="OrthoDB" id="10265211at2759"/>
<dbReference type="GO" id="GO:0031261">
    <property type="term" value="C:DNA replication preinitiation complex"/>
    <property type="evidence" value="ECO:0007669"/>
    <property type="project" value="TreeGrafter"/>
</dbReference>
<comment type="subcellular location">
    <subcellularLocation>
        <location evidence="1">Nucleus</location>
    </subcellularLocation>
</comment>
<evidence type="ECO:0000256" key="6">
    <source>
        <dbReference type="SAM" id="MobiDB-lite"/>
    </source>
</evidence>
<dbReference type="PANTHER" id="PTHR12748:SF0">
    <property type="entry name" value="ORIGIN RECOGNITION COMPLEX SUBUNIT 3"/>
    <property type="match status" value="1"/>
</dbReference>
<reference evidence="10" key="1">
    <citation type="journal article" date="2014" name="Proc. Natl. Acad. Sci. U.S.A.">
        <title>Extensive sampling of basidiomycete genomes demonstrates inadequacy of the white-rot/brown-rot paradigm for wood decay fungi.</title>
        <authorList>
            <person name="Riley R."/>
            <person name="Salamov A.A."/>
            <person name="Brown D.W."/>
            <person name="Nagy L.G."/>
            <person name="Floudas D."/>
            <person name="Held B.W."/>
            <person name="Levasseur A."/>
            <person name="Lombard V."/>
            <person name="Morin E."/>
            <person name="Otillar R."/>
            <person name="Lindquist E.A."/>
            <person name="Sun H."/>
            <person name="LaButti K.M."/>
            <person name="Schmutz J."/>
            <person name="Jabbour D."/>
            <person name="Luo H."/>
            <person name="Baker S.E."/>
            <person name="Pisabarro A.G."/>
            <person name="Walton J.D."/>
            <person name="Blanchette R.A."/>
            <person name="Henrissat B."/>
            <person name="Martin F."/>
            <person name="Cullen D."/>
            <person name="Hibbett D.S."/>
            <person name="Grigoriev I.V."/>
        </authorList>
    </citation>
    <scope>NUCLEOTIDE SEQUENCE [LARGE SCALE GENOMIC DNA]</scope>
    <source>
        <strain evidence="10">CBS 339.88</strain>
    </source>
</reference>
<dbReference type="EMBL" id="KL142377">
    <property type="protein sequence ID" value="KDR77233.1"/>
    <property type="molecule type" value="Genomic_DNA"/>
</dbReference>
<evidence type="ECO:0000256" key="3">
    <source>
        <dbReference type="ARBA" id="ARBA00022705"/>
    </source>
</evidence>
<proteinExistence type="inferred from homology"/>
<organism evidence="9 10">
    <name type="scientific">Galerina marginata (strain CBS 339.88)</name>
    <dbReference type="NCBI Taxonomy" id="685588"/>
    <lineage>
        <taxon>Eukaryota</taxon>
        <taxon>Fungi</taxon>
        <taxon>Dikarya</taxon>
        <taxon>Basidiomycota</taxon>
        <taxon>Agaricomycotina</taxon>
        <taxon>Agaricomycetes</taxon>
        <taxon>Agaricomycetidae</taxon>
        <taxon>Agaricales</taxon>
        <taxon>Agaricineae</taxon>
        <taxon>Strophariaceae</taxon>
        <taxon>Galerina</taxon>
    </lineage>
</organism>
<sequence>MLVLSLTLSQTVFYIPYHPDDTAEDQKPEMPKSIYEGRDLEDGQVLRFVAYRAAWRKCLGRMLKILKELQNSYANAVALEVKSSYATALLGLPYPELPVISIINPALGSPFLDDVTTQLENGQFSSDGHQLDKCIVTHLYPGDFPNVSTGMKSVISGFLEKDEMFERVKRKPATSLANYDIKFLVAWYRAWLDSFGLENQPARPNLVVVLHDFEQYDPFVMQDVFYICSGSVPQIPLVFMLSMSSPSPNYLNSTYPRATMSLLRVRTFTAPSGQGVLQEVLLKTFFDVGFDPEIMIGPTILEYLQDYFKRYHSSIDSILTILQLAHLRHFSSEPLTALVSNTPSLDTLSQPASSGFVNALTARLSLPATTEDVDMDGEESHHLQDISLAVKAVDNARQSFHSTCRNLRIGFGIMLCIQTFLEQQGHKGLDWFANLQKGGLCNAMISLLKGHFTRDVKDLVRITGKLTRDELRGLLDRLHKFFFDMLPSIRTEENGARTTLVQLKSSLAIDSDTAPSLPTSFSDWLAEYLGEKLRPLDELELWDVWYTGLSPFPSEILNPSIRAVLMGGLLRPHDYVEDINRNGDMEEDSKDIWELPDTSILFKRYLDSGKMINVYDWFESFKTVVDSQRTHLKEQSSPKKRGKGKTKRQPTEIMTEEDEEKWNIEVQARFIRALHELDYLGFIKHTGRKADHLVRTIFDIDDAE</sequence>
<evidence type="ECO:0000259" key="8">
    <source>
        <dbReference type="Pfam" id="PF18137"/>
    </source>
</evidence>
<evidence type="ECO:0000256" key="4">
    <source>
        <dbReference type="ARBA" id="ARBA00023125"/>
    </source>
</evidence>
<gene>
    <name evidence="9" type="ORF">GALMADRAFT_66332</name>
</gene>
<feature type="domain" description="Origin recognition complex subunit 3 N-terminal" evidence="7">
    <location>
        <begin position="115"/>
        <end position="338"/>
    </location>
</feature>
<feature type="compositionally biased region" description="Basic residues" evidence="6">
    <location>
        <begin position="638"/>
        <end position="648"/>
    </location>
</feature>
<dbReference type="GO" id="GO:0003688">
    <property type="term" value="F:DNA replication origin binding"/>
    <property type="evidence" value="ECO:0007669"/>
    <property type="project" value="TreeGrafter"/>
</dbReference>
<dbReference type="HOGENOM" id="CLU_010669_1_0_1"/>
<keyword evidence="3" id="KW-0235">DNA replication</keyword>
<dbReference type="Proteomes" id="UP000027222">
    <property type="component" value="Unassembled WGS sequence"/>
</dbReference>
<keyword evidence="10" id="KW-1185">Reference proteome</keyword>
<keyword evidence="4" id="KW-0238">DNA-binding</keyword>
<dbReference type="PANTHER" id="PTHR12748">
    <property type="entry name" value="ORIGIN RECOGNITION COMPLEX SUBUNIT 3"/>
    <property type="match status" value="1"/>
</dbReference>
<name>A0A067TE16_GALM3</name>
<dbReference type="InterPro" id="IPR045667">
    <property type="entry name" value="ORC3_N"/>
</dbReference>
<dbReference type="GO" id="GO:0006270">
    <property type="term" value="P:DNA replication initiation"/>
    <property type="evidence" value="ECO:0007669"/>
    <property type="project" value="TreeGrafter"/>
</dbReference>
<dbReference type="Pfam" id="PF07034">
    <property type="entry name" value="ORC3_N"/>
    <property type="match status" value="1"/>
</dbReference>
<evidence type="ECO:0000256" key="5">
    <source>
        <dbReference type="ARBA" id="ARBA00023242"/>
    </source>
</evidence>
<dbReference type="InterPro" id="IPR040855">
    <property type="entry name" value="ORC_WH_C"/>
</dbReference>
<dbReference type="GO" id="GO:0005656">
    <property type="term" value="C:nuclear pre-replicative complex"/>
    <property type="evidence" value="ECO:0007669"/>
    <property type="project" value="TreeGrafter"/>
</dbReference>
<keyword evidence="5" id="KW-0539">Nucleus</keyword>
<dbReference type="AlphaFoldDB" id="A0A067TE16"/>
<evidence type="ECO:0000313" key="9">
    <source>
        <dbReference type="EMBL" id="KDR77233.1"/>
    </source>
</evidence>
<evidence type="ECO:0000259" key="7">
    <source>
        <dbReference type="Pfam" id="PF07034"/>
    </source>
</evidence>
<evidence type="ECO:0000256" key="2">
    <source>
        <dbReference type="ARBA" id="ARBA00010977"/>
    </source>
</evidence>
<protein>
    <submittedName>
        <fullName evidence="9">Uncharacterized protein</fullName>
    </submittedName>
</protein>
<evidence type="ECO:0000256" key="1">
    <source>
        <dbReference type="ARBA" id="ARBA00004123"/>
    </source>
</evidence>
<dbReference type="Pfam" id="PF18137">
    <property type="entry name" value="WHD_ORC"/>
    <property type="match status" value="1"/>
</dbReference>
<dbReference type="GO" id="GO:0005664">
    <property type="term" value="C:nuclear origin of replication recognition complex"/>
    <property type="evidence" value="ECO:0007669"/>
    <property type="project" value="InterPro"/>
</dbReference>
<dbReference type="InterPro" id="IPR020795">
    <property type="entry name" value="ORC3"/>
</dbReference>
<dbReference type="CDD" id="cd20704">
    <property type="entry name" value="Orc3"/>
    <property type="match status" value="1"/>
</dbReference>
<feature type="region of interest" description="Disordered" evidence="6">
    <location>
        <begin position="629"/>
        <end position="656"/>
    </location>
</feature>
<comment type="similarity">
    <text evidence="2">Belongs to the ORC3 family.</text>
</comment>
<dbReference type="STRING" id="685588.A0A067TE16"/>